<sequence length="107" mass="12584">MQVLATWICNFQQLVRFVCSGEWVEQNKFSRLLSELRNVRNEDRLFIQERNVHKWKRTLRMQHWGVILACGRQIAQCLVGGIHTGVNKCFSQIVATQYTWNSDNTVT</sequence>
<organism evidence="1">
    <name type="scientific">Hexamita inflata</name>
    <dbReference type="NCBI Taxonomy" id="28002"/>
    <lineage>
        <taxon>Eukaryota</taxon>
        <taxon>Metamonada</taxon>
        <taxon>Diplomonadida</taxon>
        <taxon>Hexamitidae</taxon>
        <taxon>Hexamitinae</taxon>
        <taxon>Hexamita</taxon>
    </lineage>
</organism>
<protein>
    <submittedName>
        <fullName evidence="2">Hypothetical_protein</fullName>
    </submittedName>
</protein>
<reference evidence="1" key="1">
    <citation type="submission" date="2023-06" db="EMBL/GenBank/DDBJ databases">
        <authorList>
            <person name="Kurt Z."/>
        </authorList>
    </citation>
    <scope>NUCLEOTIDE SEQUENCE</scope>
</reference>
<proteinExistence type="predicted"/>
<name>A0AA86PKS5_9EUKA</name>
<dbReference type="AlphaFoldDB" id="A0AA86PKS5"/>
<accession>A0AA86PKS5</accession>
<reference evidence="2 3" key="2">
    <citation type="submission" date="2024-07" db="EMBL/GenBank/DDBJ databases">
        <authorList>
            <person name="Akdeniz Z."/>
        </authorList>
    </citation>
    <scope>NUCLEOTIDE SEQUENCE [LARGE SCALE GENOMIC DNA]</scope>
</reference>
<dbReference type="Proteomes" id="UP001642409">
    <property type="component" value="Unassembled WGS sequence"/>
</dbReference>
<evidence type="ECO:0000313" key="3">
    <source>
        <dbReference type="Proteomes" id="UP001642409"/>
    </source>
</evidence>
<dbReference type="EMBL" id="CATOUU010000675">
    <property type="protein sequence ID" value="CAI9940296.1"/>
    <property type="molecule type" value="Genomic_DNA"/>
</dbReference>
<keyword evidence="3" id="KW-1185">Reference proteome</keyword>
<dbReference type="EMBL" id="CAXDID020000078">
    <property type="protein sequence ID" value="CAL6017278.1"/>
    <property type="molecule type" value="Genomic_DNA"/>
</dbReference>
<comment type="caution">
    <text evidence="1">The sequence shown here is derived from an EMBL/GenBank/DDBJ whole genome shotgun (WGS) entry which is preliminary data.</text>
</comment>
<gene>
    <name evidence="2" type="ORF">HINF_LOCUS25911</name>
    <name evidence="1" type="ORF">HINF_LOCUS27941</name>
</gene>
<evidence type="ECO:0000313" key="1">
    <source>
        <dbReference type="EMBL" id="CAI9940296.1"/>
    </source>
</evidence>
<evidence type="ECO:0000313" key="2">
    <source>
        <dbReference type="EMBL" id="CAL6017278.1"/>
    </source>
</evidence>